<evidence type="ECO:0000256" key="1">
    <source>
        <dbReference type="SAM" id="MobiDB-lite"/>
    </source>
</evidence>
<name>A0A7J2U5H8_9CREN</name>
<sequence length="94" mass="10180">MPRDAGISRRPKRGGFEEEPGCGGYPTAVTQRKSGGLWVGVTPSGWSPVIWIPMKGVLRAVKPRGEGLIPNNIKPDETRTPSYSLIFLIKTSSS</sequence>
<gene>
    <name evidence="2" type="ORF">ENO26_08425</name>
</gene>
<reference evidence="2" key="1">
    <citation type="journal article" date="2020" name="mSystems">
        <title>Genome- and Community-Level Interaction Insights into Carbon Utilization and Element Cycling Functions of Hydrothermarchaeota in Hydrothermal Sediment.</title>
        <authorList>
            <person name="Zhou Z."/>
            <person name="Liu Y."/>
            <person name="Xu W."/>
            <person name="Pan J."/>
            <person name="Luo Z.H."/>
            <person name="Li M."/>
        </authorList>
    </citation>
    <scope>NUCLEOTIDE SEQUENCE [LARGE SCALE GENOMIC DNA]</scope>
    <source>
        <strain evidence="2">SpSt-125</strain>
    </source>
</reference>
<feature type="region of interest" description="Disordered" evidence="1">
    <location>
        <begin position="1"/>
        <end position="28"/>
    </location>
</feature>
<dbReference type="EMBL" id="DSEU01000059">
    <property type="protein sequence ID" value="HEM67567.1"/>
    <property type="molecule type" value="Genomic_DNA"/>
</dbReference>
<evidence type="ECO:0000313" key="2">
    <source>
        <dbReference type="EMBL" id="HEM67567.1"/>
    </source>
</evidence>
<dbReference type="AlphaFoldDB" id="A0A7J2U5H8"/>
<comment type="caution">
    <text evidence="2">The sequence shown here is derived from an EMBL/GenBank/DDBJ whole genome shotgun (WGS) entry which is preliminary data.</text>
</comment>
<protein>
    <submittedName>
        <fullName evidence="2">Uncharacterized protein</fullName>
    </submittedName>
</protein>
<proteinExistence type="predicted"/>
<accession>A0A7J2U5H8</accession>
<organism evidence="2">
    <name type="scientific">Ignisphaera aggregans</name>
    <dbReference type="NCBI Taxonomy" id="334771"/>
    <lineage>
        <taxon>Archaea</taxon>
        <taxon>Thermoproteota</taxon>
        <taxon>Thermoprotei</taxon>
        <taxon>Desulfurococcales</taxon>
        <taxon>Desulfurococcaceae</taxon>
        <taxon>Ignisphaera</taxon>
    </lineage>
</organism>